<protein>
    <recommendedName>
        <fullName evidence="2">histidine kinase</fullName>
        <ecNumber evidence="2">2.7.13.3</ecNumber>
    </recommendedName>
</protein>
<dbReference type="PROSITE" id="PS50113">
    <property type="entry name" value="PAC"/>
    <property type="match status" value="3"/>
</dbReference>
<evidence type="ECO:0000256" key="11">
    <source>
        <dbReference type="ARBA" id="ARBA00022777"/>
    </source>
</evidence>
<keyword evidence="3" id="KW-0600">Photoreceptor protein</keyword>
<dbReference type="EMBL" id="CP067420">
    <property type="protein sequence ID" value="QQP91896.1"/>
    <property type="molecule type" value="Genomic_DNA"/>
</dbReference>
<keyword evidence="13" id="KW-0157">Chromophore</keyword>
<evidence type="ECO:0000256" key="5">
    <source>
        <dbReference type="ARBA" id="ARBA00022606"/>
    </source>
</evidence>
<evidence type="ECO:0000256" key="12">
    <source>
        <dbReference type="ARBA" id="ARBA00022840"/>
    </source>
</evidence>
<evidence type="ECO:0000256" key="6">
    <source>
        <dbReference type="ARBA" id="ARBA00022630"/>
    </source>
</evidence>
<comment type="catalytic activity">
    <reaction evidence="1">
        <text>ATP + protein L-histidine = ADP + protein N-phospho-L-histidine.</text>
        <dbReference type="EC" id="2.7.13.3"/>
    </reaction>
</comment>
<evidence type="ECO:0000256" key="15">
    <source>
        <dbReference type="ARBA" id="ARBA00023170"/>
    </source>
</evidence>
<evidence type="ECO:0000256" key="17">
    <source>
        <dbReference type="SAM" id="Phobius"/>
    </source>
</evidence>
<dbReference type="PROSITE" id="PS50112">
    <property type="entry name" value="PAS"/>
    <property type="match status" value="3"/>
</dbReference>
<feature type="domain" description="PAC" evidence="20">
    <location>
        <begin position="520"/>
        <end position="572"/>
    </location>
</feature>
<evidence type="ECO:0000256" key="13">
    <source>
        <dbReference type="ARBA" id="ARBA00022991"/>
    </source>
</evidence>
<name>A0ABX7BBZ2_9PROT</name>
<organism evidence="21 22">
    <name type="scientific">Skermanella cutis</name>
    <dbReference type="NCBI Taxonomy" id="2775420"/>
    <lineage>
        <taxon>Bacteria</taxon>
        <taxon>Pseudomonadati</taxon>
        <taxon>Pseudomonadota</taxon>
        <taxon>Alphaproteobacteria</taxon>
        <taxon>Rhodospirillales</taxon>
        <taxon>Azospirillaceae</taxon>
        <taxon>Skermanella</taxon>
    </lineage>
</organism>
<dbReference type="Gene3D" id="3.30.565.10">
    <property type="entry name" value="Histidine kinase-like ATPase, C-terminal domain"/>
    <property type="match status" value="1"/>
</dbReference>
<dbReference type="Gene3D" id="3.40.50.2300">
    <property type="match status" value="1"/>
</dbReference>
<evidence type="ECO:0000256" key="14">
    <source>
        <dbReference type="ARBA" id="ARBA00023026"/>
    </source>
</evidence>
<feature type="domain" description="PAS" evidence="19">
    <location>
        <begin position="445"/>
        <end position="516"/>
    </location>
</feature>
<dbReference type="InterPro" id="IPR001610">
    <property type="entry name" value="PAC"/>
</dbReference>
<keyword evidence="7" id="KW-0288">FMN</keyword>
<dbReference type="NCBIfam" id="TIGR00229">
    <property type="entry name" value="sensory_box"/>
    <property type="match status" value="4"/>
</dbReference>
<dbReference type="PANTHER" id="PTHR41523">
    <property type="entry name" value="TWO-COMPONENT SYSTEM SENSOR PROTEIN"/>
    <property type="match status" value="1"/>
</dbReference>
<dbReference type="PROSITE" id="PS50110">
    <property type="entry name" value="RESPONSE_REGULATORY"/>
    <property type="match status" value="1"/>
</dbReference>
<evidence type="ECO:0000256" key="4">
    <source>
        <dbReference type="ARBA" id="ARBA00022553"/>
    </source>
</evidence>
<evidence type="ECO:0000256" key="1">
    <source>
        <dbReference type="ARBA" id="ARBA00000085"/>
    </source>
</evidence>
<dbReference type="InterPro" id="IPR013655">
    <property type="entry name" value="PAS_fold_3"/>
</dbReference>
<keyword evidence="15" id="KW-0675">Receptor</keyword>
<feature type="domain" description="PAC" evidence="20">
    <location>
        <begin position="257"/>
        <end position="312"/>
    </location>
</feature>
<dbReference type="Pfam" id="PF08447">
    <property type="entry name" value="PAS_3"/>
    <property type="match status" value="1"/>
</dbReference>
<dbReference type="InterPro" id="IPR000700">
    <property type="entry name" value="PAS-assoc_C"/>
</dbReference>
<evidence type="ECO:0000259" key="19">
    <source>
        <dbReference type="PROSITE" id="PS50112"/>
    </source>
</evidence>
<evidence type="ECO:0000256" key="8">
    <source>
        <dbReference type="ARBA" id="ARBA00022679"/>
    </source>
</evidence>
<dbReference type="SMART" id="SM00091">
    <property type="entry name" value="PAS"/>
    <property type="match status" value="4"/>
</dbReference>
<dbReference type="PANTHER" id="PTHR41523:SF8">
    <property type="entry name" value="ETHYLENE RESPONSE SENSOR PROTEIN"/>
    <property type="match status" value="1"/>
</dbReference>
<evidence type="ECO:0000256" key="3">
    <source>
        <dbReference type="ARBA" id="ARBA00022543"/>
    </source>
</evidence>
<keyword evidence="17" id="KW-1133">Transmembrane helix</keyword>
<dbReference type="Pfam" id="PF00989">
    <property type="entry name" value="PAS"/>
    <property type="match status" value="1"/>
</dbReference>
<dbReference type="InterPro" id="IPR011006">
    <property type="entry name" value="CheY-like_superfamily"/>
</dbReference>
<feature type="domain" description="PAC" evidence="20">
    <location>
        <begin position="390"/>
        <end position="444"/>
    </location>
</feature>
<feature type="modified residue" description="4-aspartylphosphate" evidence="16">
    <location>
        <position position="838"/>
    </location>
</feature>
<dbReference type="InterPro" id="IPR035965">
    <property type="entry name" value="PAS-like_dom_sf"/>
</dbReference>
<dbReference type="EC" id="2.7.13.3" evidence="2"/>
<dbReference type="Proteomes" id="UP000595197">
    <property type="component" value="Chromosome"/>
</dbReference>
<keyword evidence="6" id="KW-0285">Flavoprotein</keyword>
<gene>
    <name evidence="21" type="ORF">IGS68_12115</name>
</gene>
<dbReference type="Pfam" id="PF08448">
    <property type="entry name" value="PAS_4"/>
    <property type="match status" value="2"/>
</dbReference>
<reference evidence="21" key="1">
    <citation type="submission" date="2021-02" db="EMBL/GenBank/DDBJ databases">
        <title>Skermanella TT6 skin isolate.</title>
        <authorList>
            <person name="Lee K."/>
            <person name="Ganzorig M."/>
        </authorList>
    </citation>
    <scope>NUCLEOTIDE SEQUENCE</scope>
    <source>
        <strain evidence="21">TT6</strain>
    </source>
</reference>
<evidence type="ECO:0000313" key="21">
    <source>
        <dbReference type="EMBL" id="QQP91896.1"/>
    </source>
</evidence>
<evidence type="ECO:0000256" key="9">
    <source>
        <dbReference type="ARBA" id="ARBA00022737"/>
    </source>
</evidence>
<feature type="domain" description="PAS" evidence="19">
    <location>
        <begin position="69"/>
        <end position="133"/>
    </location>
</feature>
<evidence type="ECO:0000256" key="7">
    <source>
        <dbReference type="ARBA" id="ARBA00022643"/>
    </source>
</evidence>
<dbReference type="InterPro" id="IPR013656">
    <property type="entry name" value="PAS_4"/>
</dbReference>
<dbReference type="Gene3D" id="2.10.70.100">
    <property type="match status" value="1"/>
</dbReference>
<dbReference type="InterPro" id="IPR036890">
    <property type="entry name" value="HATPase_C_sf"/>
</dbReference>
<dbReference type="SMART" id="SM00086">
    <property type="entry name" value="PAC"/>
    <property type="match status" value="3"/>
</dbReference>
<keyword evidence="12" id="KW-0067">ATP-binding</keyword>
<evidence type="ECO:0000259" key="20">
    <source>
        <dbReference type="PROSITE" id="PS50113"/>
    </source>
</evidence>
<keyword evidence="5" id="KW-0716">Sensory transduction</keyword>
<dbReference type="InterPro" id="IPR001789">
    <property type="entry name" value="Sig_transdc_resp-reg_receiver"/>
</dbReference>
<dbReference type="Pfam" id="PF07536">
    <property type="entry name" value="HWE_HK"/>
    <property type="match status" value="1"/>
</dbReference>
<dbReference type="SMART" id="SM00911">
    <property type="entry name" value="HWE_HK"/>
    <property type="match status" value="1"/>
</dbReference>
<accession>A0ABX7BBZ2</accession>
<keyword evidence="17" id="KW-0812">Transmembrane</keyword>
<dbReference type="CDD" id="cd00130">
    <property type="entry name" value="PAS"/>
    <property type="match status" value="3"/>
</dbReference>
<dbReference type="Pfam" id="PF00072">
    <property type="entry name" value="Response_reg"/>
    <property type="match status" value="1"/>
</dbReference>
<dbReference type="Gene3D" id="3.30.450.20">
    <property type="entry name" value="PAS domain"/>
    <property type="match status" value="4"/>
</dbReference>
<dbReference type="InterPro" id="IPR000014">
    <property type="entry name" value="PAS"/>
</dbReference>
<dbReference type="RefSeq" id="WP_201080291.1">
    <property type="nucleotide sequence ID" value="NZ_CP067420.1"/>
</dbReference>
<keyword evidence="22" id="KW-1185">Reference proteome</keyword>
<dbReference type="SMART" id="SM00448">
    <property type="entry name" value="REC"/>
    <property type="match status" value="1"/>
</dbReference>
<keyword evidence="4 16" id="KW-0597">Phosphoprotein</keyword>
<keyword evidence="14" id="KW-0843">Virulence</keyword>
<proteinExistence type="predicted"/>
<evidence type="ECO:0000313" key="22">
    <source>
        <dbReference type="Proteomes" id="UP000595197"/>
    </source>
</evidence>
<feature type="transmembrane region" description="Helical" evidence="17">
    <location>
        <begin position="32"/>
        <end position="50"/>
    </location>
</feature>
<evidence type="ECO:0000256" key="10">
    <source>
        <dbReference type="ARBA" id="ARBA00022741"/>
    </source>
</evidence>
<evidence type="ECO:0000256" key="16">
    <source>
        <dbReference type="PROSITE-ProRule" id="PRU00169"/>
    </source>
</evidence>
<keyword evidence="11" id="KW-0418">Kinase</keyword>
<feature type="domain" description="Response regulatory" evidence="18">
    <location>
        <begin position="788"/>
        <end position="899"/>
    </location>
</feature>
<keyword evidence="9" id="KW-0677">Repeat</keyword>
<evidence type="ECO:0000259" key="18">
    <source>
        <dbReference type="PROSITE" id="PS50110"/>
    </source>
</evidence>
<feature type="domain" description="PAS" evidence="19">
    <location>
        <begin position="181"/>
        <end position="252"/>
    </location>
</feature>
<dbReference type="InterPro" id="IPR011102">
    <property type="entry name" value="Sig_transdc_His_kinase_HWE"/>
</dbReference>
<dbReference type="SUPFAM" id="SSF55785">
    <property type="entry name" value="PYP-like sensor domain (PAS domain)"/>
    <property type="match status" value="4"/>
</dbReference>
<keyword evidence="8" id="KW-0808">Transferase</keyword>
<evidence type="ECO:0000256" key="2">
    <source>
        <dbReference type="ARBA" id="ARBA00012438"/>
    </source>
</evidence>
<sequence length="907" mass="98506">MKRIRLLWTLECSLAISLVANAVQAGVLLDLPAALTAFFAAMPAILFAVMRRRMGRMLIDEQVLGQTSEILESVGDAFYAVDRQFRFTYLNRKALEQIGSPRGQLIGRPFLDVFPQAEGSGLHDSCIQVMRDGKAREFVGVSPILKRWKSYLVLPRPDGGLLVHSRDISAQKAAEAAMHESEKRLRLAAHAARFGTYDWDVANGLLFWSPESHAIHGFDRSGPIACEHAFRLIHPEDRSRVAEAVERGLDPGGMGFWAIDYRIVRPDGQTRWINAQSHVVFEGERGDRKAIRVIGTLQDVTDRNATQQALLSERMRFKTVVEHVPVGLLLVEVPSGRTLVGNRQAERITGCRIPENPAAWLLERWKGHDENGREIAAADQPLAITMATGEPAELTALSPRDDGSMAWLRITSAPTRDPDGTVTGIVVTIVDIDAERRGADTLRDSEARLRRAVENAPFPVMVHAEDGTVVHLSRAWLSITGYAAEDIRTVAGWARLAYGDDADTIMARVRSLFQQDCPIDERENVVRTADGSRRTWSFRSAPIGRDIDGRRLVVTMAVDLTERKENEARLHLLMREVDHRAKNALAVVQSILHLTRAENPADFTAAIEGRLAAMARAHTLLAASRWSGADLAALIVDELAPFASAGRIAVQGPAVSIAAEAAQAVAMCLHELSTNAAKYGALSAPAGRLELSWRMEGQEGGGSLVLDWRETGGPPVTPPDRTGFGSMVLRQTVESQLGGDLVLDWNPAGLCCRIALPTDCFSAAPAAEPLSEAVEQGGSAKLAGPGARVLVVEDEALTALAMEQVLLDAGLAVLGPVGRVEDALDLLRETVPDVAVLDVNLFGRTVFPVAERLQALGVPFLFCSGYSRLDDLSENLRRAPLLAKPVLADHLIATLSGLIAKCDAGVT</sequence>
<dbReference type="InterPro" id="IPR013767">
    <property type="entry name" value="PAS_fold"/>
</dbReference>
<keyword evidence="10" id="KW-0547">Nucleotide-binding</keyword>
<keyword evidence="17" id="KW-0472">Membrane</keyword>
<dbReference type="SUPFAM" id="SSF52172">
    <property type="entry name" value="CheY-like"/>
    <property type="match status" value="1"/>
</dbReference>